<dbReference type="Proteomes" id="UP000274668">
    <property type="component" value="Segment"/>
</dbReference>
<dbReference type="RefSeq" id="YP_009815695.1">
    <property type="nucleotide sequence ID" value="NC_048098.1"/>
</dbReference>
<keyword evidence="2" id="KW-1185">Reference proteome</keyword>
<protein>
    <submittedName>
        <fullName evidence="1">Head-to-tail adaptor</fullName>
    </submittedName>
</protein>
<organism evidence="1 2">
    <name type="scientific">Arthrobacter phage Andrew</name>
    <dbReference type="NCBI Taxonomy" id="2419946"/>
    <lineage>
        <taxon>Viruses</taxon>
        <taxon>Duplodnaviria</taxon>
        <taxon>Heunggongvirae</taxon>
        <taxon>Uroviricota</taxon>
        <taxon>Caudoviricetes</taxon>
        <taxon>Andrewvirus</taxon>
        <taxon>Andrewvirus andrew</taxon>
    </lineage>
</organism>
<sequence length="195" mass="20385">MTTTIIEPAAGAFRLPALVTAEDFSAWTGGKIAATDPRVLPLLDGASAGIRRYCGWHIAPVLEETLVGDGPGGRILLLPTGRLVSLVSVDNGGETVDLSTVDSSKMGMLELRSGWWSSRFGAVSVRAQHGYDLADVADVQQIVKQVTANALSSPMGATREQAGMVSIAWATTAPGVSGGLSLLQRDLQVLAPFKI</sequence>
<evidence type="ECO:0000313" key="2">
    <source>
        <dbReference type="Proteomes" id="UP000274668"/>
    </source>
</evidence>
<name>A0A3G2KCS8_9CAUD</name>
<dbReference type="KEGG" id="vg:55006925"/>
<dbReference type="GeneID" id="55006925"/>
<reference evidence="1 2" key="1">
    <citation type="submission" date="2018-09" db="EMBL/GenBank/DDBJ databases">
        <authorList>
            <person name="Rimple P.A."/>
            <person name="Stoner T.H."/>
            <person name="Garlena R.A."/>
            <person name="Russell D.A."/>
            <person name="Pope W.H."/>
            <person name="Jacobs-Sera D."/>
            <person name="Hatfull G.F."/>
        </authorList>
    </citation>
    <scope>NUCLEOTIDE SEQUENCE [LARGE SCALE GENOMIC DNA]</scope>
</reference>
<gene>
    <name evidence="1" type="primary">9</name>
    <name evidence="1" type="ORF">PBI_ANDREW_9</name>
</gene>
<proteinExistence type="predicted"/>
<evidence type="ECO:0000313" key="1">
    <source>
        <dbReference type="EMBL" id="AYN56826.1"/>
    </source>
</evidence>
<dbReference type="EMBL" id="MH834595">
    <property type="protein sequence ID" value="AYN56826.1"/>
    <property type="molecule type" value="Genomic_DNA"/>
</dbReference>
<accession>A0A3G2KCS8</accession>